<dbReference type="AlphaFoldDB" id="A0A8D8KQ80"/>
<reference evidence="2" key="1">
    <citation type="submission" date="2021-05" db="EMBL/GenBank/DDBJ databases">
        <authorList>
            <person name="Alioto T."/>
            <person name="Alioto T."/>
            <person name="Gomez Garrido J."/>
        </authorList>
    </citation>
    <scope>NUCLEOTIDE SEQUENCE</scope>
</reference>
<dbReference type="EMBL" id="HBUE01332587">
    <property type="protein sequence ID" value="CAG6594178.1"/>
    <property type="molecule type" value="Transcribed_RNA"/>
</dbReference>
<feature type="compositionally biased region" description="Basic residues" evidence="1">
    <location>
        <begin position="116"/>
        <end position="132"/>
    </location>
</feature>
<evidence type="ECO:0000256" key="1">
    <source>
        <dbReference type="SAM" id="MobiDB-lite"/>
    </source>
</evidence>
<name>A0A8D8KQ80_CULPI</name>
<accession>A0A8D8KQ80</accession>
<sequence>MRRNRSHQSWNPLFNLLGQEHQRTSPKLWPTLLKFSSRTKTLRKLFPALIQRSSNANFRRERLAKKTSALFSACWSPLAAKTVVRRLLFVHPEPSHSQRRPRQNHPLRERQLPKSRLTKRPRRSLRNLHFQK</sequence>
<dbReference type="EMBL" id="HBUE01225861">
    <property type="protein sequence ID" value="CAG6542094.1"/>
    <property type="molecule type" value="Transcribed_RNA"/>
</dbReference>
<organism evidence="2">
    <name type="scientific">Culex pipiens</name>
    <name type="common">House mosquito</name>
    <dbReference type="NCBI Taxonomy" id="7175"/>
    <lineage>
        <taxon>Eukaryota</taxon>
        <taxon>Metazoa</taxon>
        <taxon>Ecdysozoa</taxon>
        <taxon>Arthropoda</taxon>
        <taxon>Hexapoda</taxon>
        <taxon>Insecta</taxon>
        <taxon>Pterygota</taxon>
        <taxon>Neoptera</taxon>
        <taxon>Endopterygota</taxon>
        <taxon>Diptera</taxon>
        <taxon>Nematocera</taxon>
        <taxon>Culicoidea</taxon>
        <taxon>Culicidae</taxon>
        <taxon>Culicinae</taxon>
        <taxon>Culicini</taxon>
        <taxon>Culex</taxon>
        <taxon>Culex</taxon>
    </lineage>
</organism>
<proteinExistence type="predicted"/>
<feature type="region of interest" description="Disordered" evidence="1">
    <location>
        <begin position="91"/>
        <end position="132"/>
    </location>
</feature>
<protein>
    <submittedName>
        <fullName evidence="2">(northern house mosquito) hypothetical protein</fullName>
    </submittedName>
</protein>
<evidence type="ECO:0000313" key="2">
    <source>
        <dbReference type="EMBL" id="CAG6594178.1"/>
    </source>
</evidence>